<organism evidence="8 9">
    <name type="scientific">Dyella koreensis</name>
    <dbReference type="NCBI Taxonomy" id="311235"/>
    <lineage>
        <taxon>Bacteria</taxon>
        <taxon>Pseudomonadati</taxon>
        <taxon>Pseudomonadota</taxon>
        <taxon>Gammaproteobacteria</taxon>
        <taxon>Lysobacterales</taxon>
        <taxon>Rhodanobacteraceae</taxon>
        <taxon>Dyella</taxon>
    </lineage>
</organism>
<evidence type="ECO:0000313" key="9">
    <source>
        <dbReference type="Proteomes" id="UP001620408"/>
    </source>
</evidence>
<reference evidence="8 9" key="1">
    <citation type="submission" date="2020-10" db="EMBL/GenBank/DDBJ databases">
        <title>Phylogeny of dyella-like bacteria.</title>
        <authorList>
            <person name="Fu J."/>
        </authorList>
    </citation>
    <scope>NUCLEOTIDE SEQUENCE [LARGE SCALE GENOMIC DNA]</scope>
    <source>
        <strain evidence="8 9">BB4</strain>
    </source>
</reference>
<proteinExistence type="inferred from homology"/>
<keyword evidence="8" id="KW-0282">Flagellum</keyword>
<evidence type="ECO:0000256" key="4">
    <source>
        <dbReference type="ARBA" id="ARBA00016244"/>
    </source>
</evidence>
<keyword evidence="8" id="KW-0966">Cell projection</keyword>
<dbReference type="Proteomes" id="UP001620408">
    <property type="component" value="Unassembled WGS sequence"/>
</dbReference>
<accession>A0ABW8K6C5</accession>
<dbReference type="NCBIfam" id="TIGR02492">
    <property type="entry name" value="flgK_ends"/>
    <property type="match status" value="1"/>
</dbReference>
<keyword evidence="9" id="KW-1185">Reference proteome</keyword>
<protein>
    <recommendedName>
        <fullName evidence="4">Flagellar hook-associated protein 1</fullName>
    </recommendedName>
</protein>
<comment type="similarity">
    <text evidence="3">Belongs to the flagella basal body rod proteins family.</text>
</comment>
<evidence type="ECO:0000313" key="8">
    <source>
        <dbReference type="EMBL" id="MFK2918140.1"/>
    </source>
</evidence>
<dbReference type="EMBL" id="JADIKD010000011">
    <property type="protein sequence ID" value="MFK2918140.1"/>
    <property type="molecule type" value="Genomic_DNA"/>
</dbReference>
<evidence type="ECO:0000259" key="7">
    <source>
        <dbReference type="Pfam" id="PF22638"/>
    </source>
</evidence>
<evidence type="ECO:0000256" key="1">
    <source>
        <dbReference type="ARBA" id="ARBA00004365"/>
    </source>
</evidence>
<dbReference type="SUPFAM" id="SSF64518">
    <property type="entry name" value="Phase 1 flagellin"/>
    <property type="match status" value="1"/>
</dbReference>
<dbReference type="PANTHER" id="PTHR30033">
    <property type="entry name" value="FLAGELLAR HOOK-ASSOCIATED PROTEIN 1"/>
    <property type="match status" value="1"/>
</dbReference>
<keyword evidence="8" id="KW-0969">Cilium</keyword>
<gene>
    <name evidence="8" type="primary">flgK</name>
    <name evidence="8" type="ORF">ISS97_12780</name>
</gene>
<comment type="subcellular location">
    <subcellularLocation>
        <location evidence="1">Bacterial flagellum</location>
    </subcellularLocation>
    <subcellularLocation>
        <location evidence="2">Secreted</location>
    </subcellularLocation>
</comment>
<name>A0ABW8K6C5_9GAMM</name>
<keyword evidence="6" id="KW-0975">Bacterial flagellum</keyword>
<evidence type="ECO:0000256" key="6">
    <source>
        <dbReference type="ARBA" id="ARBA00023143"/>
    </source>
</evidence>
<evidence type="ECO:0000256" key="5">
    <source>
        <dbReference type="ARBA" id="ARBA00022525"/>
    </source>
</evidence>
<dbReference type="RefSeq" id="WP_379983895.1">
    <property type="nucleotide sequence ID" value="NZ_JADIKD010000011.1"/>
</dbReference>
<dbReference type="InterPro" id="IPR002371">
    <property type="entry name" value="FlgK"/>
</dbReference>
<feature type="domain" description="Flagellar hook-associated protein FlgK helical" evidence="7">
    <location>
        <begin position="83"/>
        <end position="312"/>
    </location>
</feature>
<sequence>MSITYTGLSGALAAQSGLGMAARNTANLLTTGYTRQGVLLTPRVGGGVNVGALIRFADNYKTQQMWTSNSTLGRHAAAESYYKQLEEVMGLGEGSVKAGIDAFFGSLDEVSTDPTNVALRQQVITAADGLSKSINSMLHALTRQIDTARQQSQATAEQINMLSGTVSVLNQEISKAQATGSVPSELIDQRDQAIDKLSALIDVQTVRQPDGSIDVSIANGPPLVAGHQVGKITVQPNANGTFSLALDVLGTTYPLDGQTIGGSLGGLSEYVEQTLQPQLEANKQLAGELANRINRQLQAGFDSNGNQGLELFAYDPATGQLSINPAITQAELGFSGNSQDPGNSDNLLALIELRKDRITLPLVGEVSLGDAYTMLVGKVGSASQQNQHALGRATEIRKQAELDWLSVSGISQEEETVKISEFLNMYNANMKVISVANEMFESTLNML</sequence>
<dbReference type="PANTHER" id="PTHR30033:SF1">
    <property type="entry name" value="FLAGELLAR HOOK-ASSOCIATED PROTEIN 1"/>
    <property type="match status" value="1"/>
</dbReference>
<keyword evidence="5" id="KW-0964">Secreted</keyword>
<comment type="caution">
    <text evidence="8">The sequence shown here is derived from an EMBL/GenBank/DDBJ whole genome shotgun (WGS) entry which is preliminary data.</text>
</comment>
<dbReference type="Pfam" id="PF22638">
    <property type="entry name" value="FlgK_D1"/>
    <property type="match status" value="1"/>
</dbReference>
<evidence type="ECO:0000256" key="3">
    <source>
        <dbReference type="ARBA" id="ARBA00009677"/>
    </source>
</evidence>
<evidence type="ECO:0000256" key="2">
    <source>
        <dbReference type="ARBA" id="ARBA00004613"/>
    </source>
</evidence>
<dbReference type="InterPro" id="IPR053927">
    <property type="entry name" value="FlgK_helical"/>
</dbReference>